<comment type="caution">
    <text evidence="2">The sequence shown here is derived from an EMBL/GenBank/DDBJ whole genome shotgun (WGS) entry which is preliminary data.</text>
</comment>
<evidence type="ECO:0000313" key="2">
    <source>
        <dbReference type="EMBL" id="MPC82948.1"/>
    </source>
</evidence>
<evidence type="ECO:0000313" key="3">
    <source>
        <dbReference type="Proteomes" id="UP000324222"/>
    </source>
</evidence>
<keyword evidence="3" id="KW-1185">Reference proteome</keyword>
<dbReference type="Proteomes" id="UP000324222">
    <property type="component" value="Unassembled WGS sequence"/>
</dbReference>
<accession>A0A5B7IQ84</accession>
<gene>
    <name evidence="2" type="ORF">E2C01_077637</name>
</gene>
<evidence type="ECO:0000256" key="1">
    <source>
        <dbReference type="SAM" id="MobiDB-lite"/>
    </source>
</evidence>
<sequence>MEVLRERSKNSKRQGRSGAAFLSLVCPAQPRQESLLVTGGSTGLQGPQGCLLELRNALGRSPGLSRASPDVTPARHTGPAHSSYMFT</sequence>
<organism evidence="2 3">
    <name type="scientific">Portunus trituberculatus</name>
    <name type="common">Swimming crab</name>
    <name type="synonym">Neptunus trituberculatus</name>
    <dbReference type="NCBI Taxonomy" id="210409"/>
    <lineage>
        <taxon>Eukaryota</taxon>
        <taxon>Metazoa</taxon>
        <taxon>Ecdysozoa</taxon>
        <taxon>Arthropoda</taxon>
        <taxon>Crustacea</taxon>
        <taxon>Multicrustacea</taxon>
        <taxon>Malacostraca</taxon>
        <taxon>Eumalacostraca</taxon>
        <taxon>Eucarida</taxon>
        <taxon>Decapoda</taxon>
        <taxon>Pleocyemata</taxon>
        <taxon>Brachyura</taxon>
        <taxon>Eubrachyura</taxon>
        <taxon>Portunoidea</taxon>
        <taxon>Portunidae</taxon>
        <taxon>Portuninae</taxon>
        <taxon>Portunus</taxon>
    </lineage>
</organism>
<name>A0A5B7IQ84_PORTR</name>
<feature type="region of interest" description="Disordered" evidence="1">
    <location>
        <begin position="61"/>
        <end position="87"/>
    </location>
</feature>
<proteinExistence type="predicted"/>
<dbReference type="EMBL" id="VSRR010061134">
    <property type="protein sequence ID" value="MPC82948.1"/>
    <property type="molecule type" value="Genomic_DNA"/>
</dbReference>
<protein>
    <submittedName>
        <fullName evidence="2">Uncharacterized protein</fullName>
    </submittedName>
</protein>
<reference evidence="2 3" key="1">
    <citation type="submission" date="2019-05" db="EMBL/GenBank/DDBJ databases">
        <title>Another draft genome of Portunus trituberculatus and its Hox gene families provides insights of decapod evolution.</title>
        <authorList>
            <person name="Jeong J.-H."/>
            <person name="Song I."/>
            <person name="Kim S."/>
            <person name="Choi T."/>
            <person name="Kim D."/>
            <person name="Ryu S."/>
            <person name="Kim W."/>
        </authorList>
    </citation>
    <scope>NUCLEOTIDE SEQUENCE [LARGE SCALE GENOMIC DNA]</scope>
    <source>
        <tissue evidence="2">Muscle</tissue>
    </source>
</reference>
<dbReference type="AlphaFoldDB" id="A0A5B7IQ84"/>